<accession>A0A6P9B5K1</accession>
<dbReference type="PROSITE" id="PS00518">
    <property type="entry name" value="ZF_RING_1"/>
    <property type="match status" value="1"/>
</dbReference>
<dbReference type="Proteomes" id="UP001652622">
    <property type="component" value="Unplaced"/>
</dbReference>
<evidence type="ECO:0000256" key="1">
    <source>
        <dbReference type="ARBA" id="ARBA00000900"/>
    </source>
</evidence>
<feature type="region of interest" description="Disordered" evidence="10">
    <location>
        <begin position="1"/>
        <end position="20"/>
    </location>
</feature>
<reference evidence="13" key="1">
    <citation type="submission" date="2025-08" db="UniProtKB">
        <authorList>
            <consortium name="RefSeq"/>
        </authorList>
    </citation>
    <scope>IDENTIFICATION</scope>
    <source>
        <tissue evidence="13">Blood</tissue>
    </source>
</reference>
<proteinExistence type="predicted"/>
<feature type="compositionally biased region" description="Basic and acidic residues" evidence="10">
    <location>
        <begin position="310"/>
        <end position="321"/>
    </location>
</feature>
<feature type="region of interest" description="Disordered" evidence="10">
    <location>
        <begin position="302"/>
        <end position="327"/>
    </location>
</feature>
<dbReference type="InParanoid" id="A0A6P9B5K1"/>
<dbReference type="GO" id="GO:0008270">
    <property type="term" value="F:zinc ion binding"/>
    <property type="evidence" value="ECO:0007669"/>
    <property type="project" value="UniProtKB-KW"/>
</dbReference>
<dbReference type="InterPro" id="IPR058746">
    <property type="entry name" value="Znf_RING-type_Topors"/>
</dbReference>
<feature type="compositionally biased region" description="Basic residues" evidence="10">
    <location>
        <begin position="1"/>
        <end position="18"/>
    </location>
</feature>
<dbReference type="InterPro" id="IPR017907">
    <property type="entry name" value="Znf_RING_CS"/>
</dbReference>
<evidence type="ECO:0000259" key="11">
    <source>
        <dbReference type="PROSITE" id="PS50089"/>
    </source>
</evidence>
<dbReference type="InterPro" id="IPR013083">
    <property type="entry name" value="Znf_RING/FYVE/PHD"/>
</dbReference>
<evidence type="ECO:0000256" key="3">
    <source>
        <dbReference type="ARBA" id="ARBA00022679"/>
    </source>
</evidence>
<dbReference type="GO" id="GO:0000209">
    <property type="term" value="P:protein polyubiquitination"/>
    <property type="evidence" value="ECO:0007669"/>
    <property type="project" value="TreeGrafter"/>
</dbReference>
<sequence length="665" mass="76382">MRHLQKKRKPRIGFRSSRKSSLVKTMQQNGAKNSKCTICLTMIQDPTYLNPCNHQFCFKCIQKWSRKKVICPLCKQRFYSFCHTIRRKDAFCEYVLPLNGSSFSPSESKEDCTSASSQRLTSAPDNGIVHNVISGTLTQREKDIYQLMRQFAVTERPNDIDLISLGKFKAQAVIQFRRTLYHAGILVQNAPNPDFNQTSSAEFFGRNPQCLDRVIPWLKRELKVLFGRRSTIHTLQNLILSNLIHHDLDSKEFEAILQPHMHRFTRHFLHEFMSFVQSSLHLKRYDWCALYECPAILKETDPLTSSPSSENEHLQRPEKSQVPKPNASLDYGNLAFLLPDSEKALPSTFATADDKNDSMNEENYMDLSNKDTEKGIATAFRIIKNILLKTPSEEKVQVPGSLSHSHLFQGQKEKKGMVEINPVQILRPTDMETGKNELALVDDGAFKIYHKNSANIITVKKLGKKDTTKCQSSEVSINKLKEYSMAWSKTLSPKRRSVHKNRGSKGSIECKFDKACSASKERHGGRNKAKYLHDEKKGRNYSRDRRHRRDQRKSKSKEVSLLHKSPLPVRKKSTEARDTHKSKSQNIHHKRKMKNKDSEHLGSGSSSEPNQNCLYTKVRHEEPPCRKGKSDILCDPNPSTSSGQKPFFSPENKILVNQRHLTKYW</sequence>
<keyword evidence="3" id="KW-0808">Transferase</keyword>
<dbReference type="AlphaFoldDB" id="A0A6P9B5K1"/>
<dbReference type="CDD" id="cd16574">
    <property type="entry name" value="RING-HC_Topors"/>
    <property type="match status" value="1"/>
</dbReference>
<name>A0A6P9B5K1_PANGU</name>
<dbReference type="SMART" id="SM00184">
    <property type="entry name" value="RING"/>
    <property type="match status" value="1"/>
</dbReference>
<dbReference type="Gene3D" id="3.30.40.10">
    <property type="entry name" value="Zinc/RING finger domain, C3HC4 (zinc finger)"/>
    <property type="match status" value="1"/>
</dbReference>
<dbReference type="Pfam" id="PF26084">
    <property type="entry name" value="PWI_Topors"/>
    <property type="match status" value="1"/>
</dbReference>
<dbReference type="PANTHER" id="PTHR46077">
    <property type="entry name" value="E3 UBIQUITIN-PROTEIN LIGASE TOPORS"/>
    <property type="match status" value="1"/>
</dbReference>
<keyword evidence="5 9" id="KW-0863">Zinc-finger</keyword>
<feature type="compositionally biased region" description="Basic and acidic residues" evidence="10">
    <location>
        <begin position="572"/>
        <end position="581"/>
    </location>
</feature>
<evidence type="ECO:0000256" key="8">
    <source>
        <dbReference type="ARBA" id="ARBA00023163"/>
    </source>
</evidence>
<organism evidence="12 13">
    <name type="scientific">Pantherophis guttatus</name>
    <name type="common">Corn snake</name>
    <name type="synonym">Elaphe guttata</name>
    <dbReference type="NCBI Taxonomy" id="94885"/>
    <lineage>
        <taxon>Eukaryota</taxon>
        <taxon>Metazoa</taxon>
        <taxon>Chordata</taxon>
        <taxon>Craniata</taxon>
        <taxon>Vertebrata</taxon>
        <taxon>Euteleostomi</taxon>
        <taxon>Lepidosauria</taxon>
        <taxon>Squamata</taxon>
        <taxon>Bifurcata</taxon>
        <taxon>Unidentata</taxon>
        <taxon>Episquamata</taxon>
        <taxon>Toxicofera</taxon>
        <taxon>Serpentes</taxon>
        <taxon>Colubroidea</taxon>
        <taxon>Colubridae</taxon>
        <taxon>Colubrinae</taxon>
        <taxon>Pantherophis</taxon>
    </lineage>
</organism>
<evidence type="ECO:0000256" key="10">
    <source>
        <dbReference type="SAM" id="MobiDB-lite"/>
    </source>
</evidence>
<dbReference type="GO" id="GO:0061630">
    <property type="term" value="F:ubiquitin protein ligase activity"/>
    <property type="evidence" value="ECO:0007669"/>
    <property type="project" value="UniProtKB-EC"/>
</dbReference>
<dbReference type="PANTHER" id="PTHR46077:SF1">
    <property type="entry name" value="TOP1 BINDING ARGININE_SERINE RICH PROTEIN, E3 UBIQUITIN LIGASE"/>
    <property type="match status" value="1"/>
</dbReference>
<feature type="region of interest" description="Disordered" evidence="10">
    <location>
        <begin position="516"/>
        <end position="611"/>
    </location>
</feature>
<dbReference type="InterPro" id="IPR018957">
    <property type="entry name" value="Znf_C3HC4_RING-type"/>
</dbReference>
<evidence type="ECO:0000313" key="13">
    <source>
        <dbReference type="RefSeq" id="XP_034266517.1"/>
    </source>
</evidence>
<feature type="region of interest" description="Disordered" evidence="10">
    <location>
        <begin position="624"/>
        <end position="649"/>
    </location>
</feature>
<keyword evidence="7" id="KW-0805">Transcription regulation</keyword>
<dbReference type="KEGG" id="pgut:117661604"/>
<evidence type="ECO:0000313" key="12">
    <source>
        <dbReference type="Proteomes" id="UP001652622"/>
    </source>
</evidence>
<comment type="catalytic activity">
    <reaction evidence="1">
        <text>S-ubiquitinyl-[E2 ubiquitin-conjugating enzyme]-L-cysteine + [acceptor protein]-L-lysine = [E2 ubiquitin-conjugating enzyme]-L-cysteine + N(6)-ubiquitinyl-[acceptor protein]-L-lysine.</text>
        <dbReference type="EC" id="2.3.2.27"/>
    </reaction>
</comment>
<evidence type="ECO:0000256" key="2">
    <source>
        <dbReference type="ARBA" id="ARBA00012483"/>
    </source>
</evidence>
<feature type="compositionally biased region" description="Basic and acidic residues" evidence="10">
    <location>
        <begin position="531"/>
        <end position="543"/>
    </location>
</feature>
<gene>
    <name evidence="13" type="primary">LOC117661604</name>
</gene>
<evidence type="ECO:0000256" key="5">
    <source>
        <dbReference type="ARBA" id="ARBA00022771"/>
    </source>
</evidence>
<keyword evidence="4" id="KW-0479">Metal-binding</keyword>
<dbReference type="InterPro" id="IPR058745">
    <property type="entry name" value="PWI_Topors"/>
</dbReference>
<dbReference type="GeneID" id="117661604"/>
<dbReference type="RefSeq" id="XP_034266517.1">
    <property type="nucleotide sequence ID" value="XM_034410626.2"/>
</dbReference>
<dbReference type="InterPro" id="IPR001841">
    <property type="entry name" value="Znf_RING"/>
</dbReference>
<dbReference type="OMA" id="YQLMRQF"/>
<feature type="compositionally biased region" description="Basic residues" evidence="10">
    <location>
        <begin position="582"/>
        <end position="594"/>
    </location>
</feature>
<evidence type="ECO:0000256" key="9">
    <source>
        <dbReference type="PROSITE-ProRule" id="PRU00175"/>
    </source>
</evidence>
<keyword evidence="6" id="KW-0862">Zinc</keyword>
<dbReference type="Pfam" id="PF00097">
    <property type="entry name" value="zf-C3HC4"/>
    <property type="match status" value="1"/>
</dbReference>
<evidence type="ECO:0000256" key="4">
    <source>
        <dbReference type="ARBA" id="ARBA00022723"/>
    </source>
</evidence>
<keyword evidence="12" id="KW-1185">Reference proteome</keyword>
<evidence type="ECO:0000256" key="6">
    <source>
        <dbReference type="ARBA" id="ARBA00022833"/>
    </source>
</evidence>
<protein>
    <recommendedName>
        <fullName evidence="2">RING-type E3 ubiquitin transferase</fullName>
        <ecNumber evidence="2">2.3.2.27</ecNumber>
    </recommendedName>
</protein>
<feature type="compositionally biased region" description="Basic residues" evidence="10">
    <location>
        <begin position="544"/>
        <end position="555"/>
    </location>
</feature>
<dbReference type="GO" id="GO:0006513">
    <property type="term" value="P:protein monoubiquitination"/>
    <property type="evidence" value="ECO:0007669"/>
    <property type="project" value="TreeGrafter"/>
</dbReference>
<evidence type="ECO:0000256" key="7">
    <source>
        <dbReference type="ARBA" id="ARBA00023015"/>
    </source>
</evidence>
<keyword evidence="8" id="KW-0804">Transcription</keyword>
<dbReference type="EC" id="2.3.2.27" evidence="2"/>
<feature type="domain" description="RING-type" evidence="11">
    <location>
        <begin position="36"/>
        <end position="75"/>
    </location>
</feature>
<dbReference type="PROSITE" id="PS50089">
    <property type="entry name" value="ZF_RING_2"/>
    <property type="match status" value="1"/>
</dbReference>
<dbReference type="SUPFAM" id="SSF57850">
    <property type="entry name" value="RING/U-box"/>
    <property type="match status" value="1"/>
</dbReference>